<feature type="transmembrane region" description="Helical" evidence="1">
    <location>
        <begin position="7"/>
        <end position="28"/>
    </location>
</feature>
<keyword evidence="1" id="KW-0472">Membrane</keyword>
<comment type="caution">
    <text evidence="2">The sequence shown here is derived from an EMBL/GenBank/DDBJ whole genome shotgun (WGS) entry which is preliminary data.</text>
</comment>
<evidence type="ECO:0000313" key="2">
    <source>
        <dbReference type="EMBL" id="GII43056.1"/>
    </source>
</evidence>
<dbReference type="EMBL" id="BOOP01000050">
    <property type="protein sequence ID" value="GII43056.1"/>
    <property type="molecule type" value="Genomic_DNA"/>
</dbReference>
<proteinExistence type="predicted"/>
<dbReference type="AlphaFoldDB" id="A0A8J3XKF1"/>
<keyword evidence="1" id="KW-0812">Transmembrane</keyword>
<dbReference type="RefSeq" id="WP_345484670.1">
    <property type="nucleotide sequence ID" value="NZ_BAABHI010000022.1"/>
</dbReference>
<name>A0A8J3XKF1_9ACTN</name>
<protein>
    <submittedName>
        <fullName evidence="2">Uncharacterized protein</fullName>
    </submittedName>
</protein>
<gene>
    <name evidence="2" type="ORF">Pph01_80590</name>
</gene>
<accession>A0A8J3XKF1</accession>
<feature type="transmembrane region" description="Helical" evidence="1">
    <location>
        <begin position="34"/>
        <end position="53"/>
    </location>
</feature>
<keyword evidence="3" id="KW-1185">Reference proteome</keyword>
<organism evidence="2 3">
    <name type="scientific">Planotetraspora phitsanulokensis</name>
    <dbReference type="NCBI Taxonomy" id="575192"/>
    <lineage>
        <taxon>Bacteria</taxon>
        <taxon>Bacillati</taxon>
        <taxon>Actinomycetota</taxon>
        <taxon>Actinomycetes</taxon>
        <taxon>Streptosporangiales</taxon>
        <taxon>Streptosporangiaceae</taxon>
        <taxon>Planotetraspora</taxon>
    </lineage>
</organism>
<dbReference type="Proteomes" id="UP000622547">
    <property type="component" value="Unassembled WGS sequence"/>
</dbReference>
<keyword evidence="1" id="KW-1133">Transmembrane helix</keyword>
<evidence type="ECO:0000256" key="1">
    <source>
        <dbReference type="SAM" id="Phobius"/>
    </source>
</evidence>
<reference evidence="2 3" key="1">
    <citation type="submission" date="2021-01" db="EMBL/GenBank/DDBJ databases">
        <title>Whole genome shotgun sequence of Planotetraspora phitsanulokensis NBRC 104273.</title>
        <authorList>
            <person name="Komaki H."/>
            <person name="Tamura T."/>
        </authorList>
    </citation>
    <scope>NUCLEOTIDE SEQUENCE [LARGE SCALE GENOMIC DNA]</scope>
    <source>
        <strain evidence="2 3">NBRC 104273</strain>
    </source>
</reference>
<sequence length="70" mass="7642">MKRSLDVKLIVACLGIIVFLFVAIGAGIAGVWPLFLAGILLTAVAIACALMMGERWRSITEARAQRSRRR</sequence>
<evidence type="ECO:0000313" key="3">
    <source>
        <dbReference type="Proteomes" id="UP000622547"/>
    </source>
</evidence>